<evidence type="ECO:0000313" key="5">
    <source>
        <dbReference type="EMBL" id="PON20100.1"/>
    </source>
</evidence>
<feature type="compositionally biased region" description="Basic and acidic residues" evidence="3">
    <location>
        <begin position="197"/>
        <end position="211"/>
    </location>
</feature>
<dbReference type="GO" id="GO:0008270">
    <property type="term" value="F:zinc ion binding"/>
    <property type="evidence" value="ECO:0007669"/>
    <property type="project" value="InterPro"/>
</dbReference>
<dbReference type="PANTHER" id="PTHR47657">
    <property type="entry name" value="STEROL REGULATORY ELEMENT-BINDING PROTEIN ECM22"/>
    <property type="match status" value="1"/>
</dbReference>
<dbReference type="Pfam" id="PF00172">
    <property type="entry name" value="Zn_clus"/>
    <property type="match status" value="2"/>
</dbReference>
<feature type="compositionally biased region" description="Polar residues" evidence="3">
    <location>
        <begin position="317"/>
        <end position="329"/>
    </location>
</feature>
<dbReference type="CDD" id="cd00067">
    <property type="entry name" value="GAL4"/>
    <property type="match status" value="1"/>
</dbReference>
<organism evidence="5 6">
    <name type="scientific">Trichoderma gamsii</name>
    <dbReference type="NCBI Taxonomy" id="398673"/>
    <lineage>
        <taxon>Eukaryota</taxon>
        <taxon>Fungi</taxon>
        <taxon>Dikarya</taxon>
        <taxon>Ascomycota</taxon>
        <taxon>Pezizomycotina</taxon>
        <taxon>Sordariomycetes</taxon>
        <taxon>Hypocreomycetidae</taxon>
        <taxon>Hypocreales</taxon>
        <taxon>Hypocreaceae</taxon>
        <taxon>Trichoderma</taxon>
    </lineage>
</organism>
<dbReference type="Gene3D" id="4.10.240.10">
    <property type="entry name" value="Zn(2)-C6 fungal-type DNA-binding domain"/>
    <property type="match status" value="1"/>
</dbReference>
<dbReference type="InterPro" id="IPR001138">
    <property type="entry name" value="Zn2Cys6_DnaBD"/>
</dbReference>
<dbReference type="PANTHER" id="PTHR47657:SF7">
    <property type="entry name" value="STEROL REGULATORY ELEMENT-BINDING PROTEIN ECM22"/>
    <property type="match status" value="1"/>
</dbReference>
<dbReference type="Proteomes" id="UP000054821">
    <property type="component" value="Unassembled WGS sequence"/>
</dbReference>
<keyword evidence="2" id="KW-0175">Coiled coil</keyword>
<dbReference type="EMBL" id="JPDN02000084">
    <property type="protein sequence ID" value="PON20100.1"/>
    <property type="molecule type" value="Genomic_DNA"/>
</dbReference>
<reference evidence="5 6" key="1">
    <citation type="journal article" date="2016" name="Genome Announc.">
        <title>Draft Whole-Genome Sequence of Trichoderma gamsii T6085, a Promising Biocontrol Agent of Fusarium Head Blight on Wheat.</title>
        <authorList>
            <person name="Baroncelli R."/>
            <person name="Zapparata A."/>
            <person name="Piaggeschi G."/>
            <person name="Sarrocco S."/>
            <person name="Vannacci G."/>
        </authorList>
    </citation>
    <scope>NUCLEOTIDE SEQUENCE [LARGE SCALE GENOMIC DNA]</scope>
    <source>
        <strain evidence="5 6">T6085</strain>
    </source>
</reference>
<name>A0A2P4Z750_9HYPO</name>
<accession>A0A2P4Z750</accession>
<dbReference type="InterPro" id="IPR052400">
    <property type="entry name" value="Zn2-C6_fungal_TF"/>
</dbReference>
<dbReference type="PROSITE" id="PS50048">
    <property type="entry name" value="ZN2_CY6_FUNGAL_2"/>
    <property type="match status" value="2"/>
</dbReference>
<evidence type="ECO:0000259" key="4">
    <source>
        <dbReference type="PROSITE" id="PS50048"/>
    </source>
</evidence>
<keyword evidence="1" id="KW-0539">Nucleus</keyword>
<protein>
    <recommendedName>
        <fullName evidence="4">Zn(2)-C6 fungal-type domain-containing protein</fullName>
    </recommendedName>
</protein>
<feature type="domain" description="Zn(2)-C6 fungal-type" evidence="4">
    <location>
        <begin position="8"/>
        <end position="35"/>
    </location>
</feature>
<dbReference type="RefSeq" id="XP_018656128.2">
    <property type="nucleotide sequence ID" value="XM_018810650.2"/>
</dbReference>
<sequence length="615" mass="68658">MVSESRAVCNRCSQIKQACDGSVPCARCLRLDLPCFPRDASGALNKQMGHLPRARIRRVQTGCLMCKSRKKKCDETKPRCGNCIRLCIECAWPPERPKDKLIGAAISTAAPAPVSSTRAAMTAVAAVSPDPTDLRVIPIQEPVVVDIVTDASIDLIIRGGNSLAMSSSSSSSSGDSHHSTDHHFSVLPPVPSSGNKSEPRLPVDGNNRREGPTIHVFQKFDRIMENKVNISIHVSLLKRKADLSDTPPKIEYSPVRKKVDRRSTLLGKRWQTRARNSDYQEAIHGSAPSSKSFQYRSYIPVNEQVETHPHTPRRVQVSKTRVSTTETVHTNGRGQLENHTRVQIEILDSDDETIADTPQQPQQPEPLAAAIKDTQKNTANDPASTVATDGVIVGNQTAVDHTVLVATRAMAEEHKKDKIHVFNSEAFDAMIYSQSALCPPPGVASQAPTRPKTPVKKTSVGYQRQYLSINPAIHLPIQRSEEWHTRKVIENQARGRRKEWFGKVIERRRWLRAKEKAEEDERNAAKESNQKLLRKDPQPWSYDRVIDFGDVLHEELPEDVLRNPAWAKSCAWHREDHAQRIVRERAAKNANRAACDQAKRIIEDAKLASQKSRGP</sequence>
<feature type="compositionally biased region" description="Basic and acidic residues" evidence="3">
    <location>
        <begin position="175"/>
        <end position="184"/>
    </location>
</feature>
<proteinExistence type="predicted"/>
<evidence type="ECO:0000256" key="2">
    <source>
        <dbReference type="SAM" id="Coils"/>
    </source>
</evidence>
<evidence type="ECO:0000313" key="6">
    <source>
        <dbReference type="Proteomes" id="UP000054821"/>
    </source>
</evidence>
<gene>
    <name evidence="5" type="ORF">TGAM01_v211023</name>
</gene>
<comment type="caution">
    <text evidence="5">The sequence shown here is derived from an EMBL/GenBank/DDBJ whole genome shotgun (WGS) entry which is preliminary data.</text>
</comment>
<dbReference type="STRING" id="398673.A0A2P4Z750"/>
<dbReference type="AlphaFoldDB" id="A0A2P4Z750"/>
<dbReference type="GO" id="GO:0000981">
    <property type="term" value="F:DNA-binding transcription factor activity, RNA polymerase II-specific"/>
    <property type="evidence" value="ECO:0007669"/>
    <property type="project" value="InterPro"/>
</dbReference>
<evidence type="ECO:0000256" key="3">
    <source>
        <dbReference type="SAM" id="MobiDB-lite"/>
    </source>
</evidence>
<dbReference type="GeneID" id="29990733"/>
<feature type="domain" description="Zn(2)-C6 fungal-type" evidence="4">
    <location>
        <begin position="62"/>
        <end position="92"/>
    </location>
</feature>
<dbReference type="SMART" id="SM00066">
    <property type="entry name" value="GAL4"/>
    <property type="match status" value="2"/>
</dbReference>
<feature type="coiled-coil region" evidence="2">
    <location>
        <begin position="507"/>
        <end position="535"/>
    </location>
</feature>
<dbReference type="PROSITE" id="PS00463">
    <property type="entry name" value="ZN2_CY6_FUNGAL_1"/>
    <property type="match status" value="1"/>
</dbReference>
<feature type="region of interest" description="Disordered" evidence="3">
    <location>
        <begin position="307"/>
        <end position="329"/>
    </location>
</feature>
<dbReference type="SUPFAM" id="SSF57701">
    <property type="entry name" value="Zn2/Cys6 DNA-binding domain"/>
    <property type="match status" value="2"/>
</dbReference>
<feature type="region of interest" description="Disordered" evidence="3">
    <location>
        <begin position="164"/>
        <end position="211"/>
    </location>
</feature>
<dbReference type="InterPro" id="IPR036864">
    <property type="entry name" value="Zn2-C6_fun-type_DNA-bd_sf"/>
</dbReference>
<evidence type="ECO:0000256" key="1">
    <source>
        <dbReference type="ARBA" id="ARBA00023242"/>
    </source>
</evidence>
<keyword evidence="6" id="KW-1185">Reference proteome</keyword>